<dbReference type="Gramene" id="ESW21082">
    <property type="protein sequence ID" value="ESW21082"/>
    <property type="gene ID" value="PHAVU_005G040200g"/>
</dbReference>
<sequence>MMNEVFKDRKLVITNICKCIYGNALPFNLVRSSLFVQMLKYVVEYGKGIKPPTYHEVRVSYLKKCTLMCDGWTDGKGMSLTNFLVNSPGGTVFLKFNDINFVVEEIAKDNVVQVVTDGASNFVAVGKMLGEKKTKLFWSPCAAHCLDLILEDIGKIPVFYNTIANAKKITSFIYRNTWVLNLYRKYSKEKELARPTFVTPLVKLLRHVDGDAKPVMPYIYEAMDRVKVQIASNFKNEDSRYKKVWEIIDTRWNLQLHKPLHATTYYRNLKFINVSFLFEIPVLWWESYGGEGKKLQNLVIRVLSLTCSATGLNVLVFVKYNLQLEMRQKVKEEKWILMILYIEYMIEDMVEDVEEEDENELQENVILKKENDLINFDLEDDE</sequence>
<organism evidence="2 3">
    <name type="scientific">Phaseolus vulgaris</name>
    <name type="common">Kidney bean</name>
    <name type="synonym">French bean</name>
    <dbReference type="NCBI Taxonomy" id="3885"/>
    <lineage>
        <taxon>Eukaryota</taxon>
        <taxon>Viridiplantae</taxon>
        <taxon>Streptophyta</taxon>
        <taxon>Embryophyta</taxon>
        <taxon>Tracheophyta</taxon>
        <taxon>Spermatophyta</taxon>
        <taxon>Magnoliopsida</taxon>
        <taxon>eudicotyledons</taxon>
        <taxon>Gunneridae</taxon>
        <taxon>Pentapetalae</taxon>
        <taxon>rosids</taxon>
        <taxon>fabids</taxon>
        <taxon>Fabales</taxon>
        <taxon>Fabaceae</taxon>
        <taxon>Papilionoideae</taxon>
        <taxon>50 kb inversion clade</taxon>
        <taxon>NPAAA clade</taxon>
        <taxon>indigoferoid/millettioid clade</taxon>
        <taxon>Phaseoleae</taxon>
        <taxon>Phaseolus</taxon>
    </lineage>
</organism>
<evidence type="ECO:0000313" key="2">
    <source>
        <dbReference type="EMBL" id="ESW21082.1"/>
    </source>
</evidence>
<dbReference type="AlphaFoldDB" id="V7BSU5"/>
<name>V7BSU5_PHAVU</name>
<proteinExistence type="predicted"/>
<dbReference type="PANTHER" id="PTHR32166:SF122">
    <property type="entry name" value="OS09G0499600 PROTEIN"/>
    <property type="match status" value="1"/>
</dbReference>
<reference evidence="3" key="1">
    <citation type="journal article" date="2014" name="Nat. Genet.">
        <title>A reference genome for common bean and genome-wide analysis of dual domestications.</title>
        <authorList>
            <person name="Schmutz J."/>
            <person name="McClean P.E."/>
            <person name="Mamidi S."/>
            <person name="Wu G.A."/>
            <person name="Cannon S.B."/>
            <person name="Grimwood J."/>
            <person name="Jenkins J."/>
            <person name="Shu S."/>
            <person name="Song Q."/>
            <person name="Chavarro C."/>
            <person name="Torres-Torres M."/>
            <person name="Geffroy V."/>
            <person name="Moghaddam S.M."/>
            <person name="Gao D."/>
            <person name="Abernathy B."/>
            <person name="Barry K."/>
            <person name="Blair M."/>
            <person name="Brick M.A."/>
            <person name="Chovatia M."/>
            <person name="Gepts P."/>
            <person name="Goodstein D.M."/>
            <person name="Gonzales M."/>
            <person name="Hellsten U."/>
            <person name="Hyten D.L."/>
            <person name="Jia G."/>
            <person name="Kelly J.D."/>
            <person name="Kudrna D."/>
            <person name="Lee R."/>
            <person name="Richard M.M."/>
            <person name="Miklas P.N."/>
            <person name="Osorno J.M."/>
            <person name="Rodrigues J."/>
            <person name="Thareau V."/>
            <person name="Urrea C.A."/>
            <person name="Wang M."/>
            <person name="Yu Y."/>
            <person name="Zhang M."/>
            <person name="Wing R.A."/>
            <person name="Cregan P.B."/>
            <person name="Rokhsar D.S."/>
            <person name="Jackson S.A."/>
        </authorList>
    </citation>
    <scope>NUCLEOTIDE SEQUENCE [LARGE SCALE GENOMIC DNA]</scope>
    <source>
        <strain evidence="3">cv. G19833</strain>
    </source>
</reference>
<dbReference type="PANTHER" id="PTHR32166">
    <property type="entry name" value="OSJNBA0013A04.12 PROTEIN"/>
    <property type="match status" value="1"/>
</dbReference>
<dbReference type="OrthoDB" id="2442898at2759"/>
<accession>V7BSU5</accession>
<dbReference type="Proteomes" id="UP000000226">
    <property type="component" value="Chromosome 5"/>
</dbReference>
<dbReference type="EMBL" id="CM002292">
    <property type="protein sequence ID" value="ESW21082.1"/>
    <property type="molecule type" value="Genomic_DNA"/>
</dbReference>
<dbReference type="STRING" id="3885.V7BSU5"/>
<evidence type="ECO:0000259" key="1">
    <source>
        <dbReference type="Pfam" id="PF04937"/>
    </source>
</evidence>
<keyword evidence="3" id="KW-1185">Reference proteome</keyword>
<dbReference type="eggNOG" id="ENOG502QUNQ">
    <property type="taxonomic scope" value="Eukaryota"/>
</dbReference>
<dbReference type="OMA" id="NICKCIY"/>
<evidence type="ECO:0000313" key="3">
    <source>
        <dbReference type="Proteomes" id="UP000000226"/>
    </source>
</evidence>
<dbReference type="SUPFAM" id="SSF53098">
    <property type="entry name" value="Ribonuclease H-like"/>
    <property type="match status" value="1"/>
</dbReference>
<feature type="domain" description="DUF659" evidence="1">
    <location>
        <begin position="63"/>
        <end position="169"/>
    </location>
</feature>
<protein>
    <recommendedName>
        <fullName evidence="1">DUF659 domain-containing protein</fullName>
    </recommendedName>
</protein>
<dbReference type="InterPro" id="IPR007021">
    <property type="entry name" value="DUF659"/>
</dbReference>
<dbReference type="InterPro" id="IPR012337">
    <property type="entry name" value="RNaseH-like_sf"/>
</dbReference>
<dbReference type="Pfam" id="PF04937">
    <property type="entry name" value="DUF659"/>
    <property type="match status" value="1"/>
</dbReference>
<gene>
    <name evidence="2" type="ORF">PHAVU_005G040200g</name>
</gene>